<evidence type="ECO:0000313" key="3">
    <source>
        <dbReference type="Proteomes" id="UP000222531"/>
    </source>
</evidence>
<keyword evidence="3" id="KW-1185">Reference proteome</keyword>
<sequence length="144" mass="14782">MRRALRQLAGRRQPMTAAPEVLAELQGLRVRVPHLTGAMVASTDGLVIAHLVTGMEPDGVAALTAAALGVGSRLAAAVGHGGFRELLVCGDQGYVATYAAGSACVLTLLASSDANVGRLNLEARRAGARIAALAESSLERQRQG</sequence>
<dbReference type="AlphaFoldDB" id="A0A2G1XKT1"/>
<comment type="caution">
    <text evidence="2">The sequence shown here is derived from an EMBL/GenBank/DDBJ whole genome shotgun (WGS) entry which is preliminary data.</text>
</comment>
<dbReference type="Gene3D" id="3.30.450.30">
    <property type="entry name" value="Dynein light chain 2a, cytoplasmic"/>
    <property type="match status" value="1"/>
</dbReference>
<dbReference type="EMBL" id="NHZO01000136">
    <property type="protein sequence ID" value="PHQ51848.1"/>
    <property type="molecule type" value="Genomic_DNA"/>
</dbReference>
<dbReference type="SMART" id="SM00960">
    <property type="entry name" value="Robl_LC7"/>
    <property type="match status" value="1"/>
</dbReference>
<accession>A0A2G1XKT1</accession>
<protein>
    <submittedName>
        <fullName evidence="2">Diacylglyceryl transferase</fullName>
    </submittedName>
</protein>
<dbReference type="Proteomes" id="UP000222531">
    <property type="component" value="Unassembled WGS sequence"/>
</dbReference>
<gene>
    <name evidence="2" type="ORF">BLA24_11420</name>
</gene>
<dbReference type="Pfam" id="PF03259">
    <property type="entry name" value="Robl_LC7"/>
    <property type="match status" value="1"/>
</dbReference>
<dbReference type="InterPro" id="IPR004942">
    <property type="entry name" value="Roadblock/LAMTOR2_dom"/>
</dbReference>
<keyword evidence="2" id="KW-0808">Transferase</keyword>
<feature type="domain" description="Roadblock/LAMTOR2" evidence="1">
    <location>
        <begin position="22"/>
        <end position="110"/>
    </location>
</feature>
<evidence type="ECO:0000313" key="2">
    <source>
        <dbReference type="EMBL" id="PHQ51848.1"/>
    </source>
</evidence>
<dbReference type="SUPFAM" id="SSF103196">
    <property type="entry name" value="Roadblock/LC7 domain"/>
    <property type="match status" value="1"/>
</dbReference>
<reference evidence="2 3" key="1">
    <citation type="journal article" date="2017" name="Biochemistry">
        <title>Identification of the Biosynthetic Pathway for the Antibiotic Bicyclomycin.</title>
        <authorList>
            <person name="Patteson J."/>
            <person name="Cai W."/>
            <person name="Johnson R.A."/>
            <person name="Santa Maria K."/>
            <person name="Li B."/>
        </authorList>
    </citation>
    <scope>NUCLEOTIDE SEQUENCE [LARGE SCALE GENOMIC DNA]</scope>
    <source>
        <strain evidence="2 3">ATCC 21532</strain>
    </source>
</reference>
<dbReference type="OrthoDB" id="3727201at2"/>
<organism evidence="2 3">
    <name type="scientific">Streptomyces cinnamoneus</name>
    <name type="common">Streptoverticillium cinnamoneum</name>
    <dbReference type="NCBI Taxonomy" id="53446"/>
    <lineage>
        <taxon>Bacteria</taxon>
        <taxon>Bacillati</taxon>
        <taxon>Actinomycetota</taxon>
        <taxon>Actinomycetes</taxon>
        <taxon>Kitasatosporales</taxon>
        <taxon>Streptomycetaceae</taxon>
        <taxon>Streptomyces</taxon>
        <taxon>Streptomyces cinnamoneus group</taxon>
    </lineage>
</organism>
<dbReference type="GO" id="GO:0016740">
    <property type="term" value="F:transferase activity"/>
    <property type="evidence" value="ECO:0007669"/>
    <property type="project" value="UniProtKB-KW"/>
</dbReference>
<proteinExistence type="predicted"/>
<evidence type="ECO:0000259" key="1">
    <source>
        <dbReference type="SMART" id="SM00960"/>
    </source>
</evidence>
<name>A0A2G1XKT1_STRCJ</name>